<gene>
    <name evidence="1" type="ORF">PUT78_19135</name>
</gene>
<proteinExistence type="predicted"/>
<evidence type="ECO:0000313" key="1">
    <source>
        <dbReference type="EMBL" id="MDD7973203.1"/>
    </source>
</evidence>
<evidence type="ECO:0000313" key="2">
    <source>
        <dbReference type="Proteomes" id="UP001431784"/>
    </source>
</evidence>
<dbReference type="RefSeq" id="WP_274353874.1">
    <property type="nucleotide sequence ID" value="NZ_JAQZSM010000027.1"/>
</dbReference>
<organism evidence="1 2">
    <name type="scientific">Roseinatronobacter alkalisoli</name>
    <dbReference type="NCBI Taxonomy" id="3028235"/>
    <lineage>
        <taxon>Bacteria</taxon>
        <taxon>Pseudomonadati</taxon>
        <taxon>Pseudomonadota</taxon>
        <taxon>Alphaproteobacteria</taxon>
        <taxon>Rhodobacterales</taxon>
        <taxon>Paracoccaceae</taxon>
        <taxon>Roseinatronobacter</taxon>
    </lineage>
</organism>
<comment type="caution">
    <text evidence="1">The sequence shown here is derived from an EMBL/GenBank/DDBJ whole genome shotgun (WGS) entry which is preliminary data.</text>
</comment>
<dbReference type="Proteomes" id="UP001431784">
    <property type="component" value="Unassembled WGS sequence"/>
</dbReference>
<sequence>MTRIKPLSDDDAAKLLEPLGLMVNAARAKALSDAITNAVCELETALLKDPGIMDERRAELECIATDPAGTLEDEPMSRAGSLVRSGLVYLGVFKGIDAETRKGAVQIRDLARARLARNLPGKKPQRIKNAEVQMLTGVWHFLTQIAPDAPPLPGKADCDEDHPVLNFAEDFIFDVVSRARLMVPPEDTATHGELDKIQGRKRRTIRDHLVGIKSATSPQKKRRRISNKT</sequence>
<accession>A0ABT5TGZ4</accession>
<keyword evidence="2" id="KW-1185">Reference proteome</keyword>
<name>A0ABT5TGZ4_9RHOB</name>
<reference evidence="1" key="1">
    <citation type="submission" date="2023-02" db="EMBL/GenBank/DDBJ databases">
        <title>Description of Roseinatronobacter alkalisoli sp. nov., an alkaliphilic bacerium isolated from soda soil.</title>
        <authorList>
            <person name="Wei W."/>
        </authorList>
    </citation>
    <scope>NUCLEOTIDE SEQUENCE</scope>
    <source>
        <strain evidence="1">HJB301</strain>
    </source>
</reference>
<dbReference type="EMBL" id="JAQZSM010000027">
    <property type="protein sequence ID" value="MDD7973203.1"/>
    <property type="molecule type" value="Genomic_DNA"/>
</dbReference>
<protein>
    <submittedName>
        <fullName evidence="1">Uncharacterized protein</fullName>
    </submittedName>
</protein>